<keyword evidence="2" id="KW-0378">Hydrolase</keyword>
<dbReference type="Pfam" id="PF14279">
    <property type="entry name" value="HNH_5"/>
    <property type="match status" value="1"/>
</dbReference>
<accession>A0A5M5M1S2</accession>
<evidence type="ECO:0000259" key="1">
    <source>
        <dbReference type="Pfam" id="PF14279"/>
    </source>
</evidence>
<evidence type="ECO:0000313" key="2">
    <source>
        <dbReference type="EMBL" id="KAA4532191.1"/>
    </source>
</evidence>
<reference evidence="2 3" key="1">
    <citation type="journal article" date="2019" name="Nat. Med.">
        <title>A library of human gut bacterial isolates paired with longitudinal multiomics data enables mechanistic microbiome research.</title>
        <authorList>
            <person name="Poyet M."/>
            <person name="Groussin M."/>
            <person name="Gibbons S.M."/>
            <person name="Avila-Pacheco J."/>
            <person name="Jiang X."/>
            <person name="Kearney S.M."/>
            <person name="Perrotta A.R."/>
            <person name="Berdy B."/>
            <person name="Zhao S."/>
            <person name="Lieberman T.D."/>
            <person name="Swanson P.K."/>
            <person name="Smith M."/>
            <person name="Roesemann S."/>
            <person name="Alexander J.E."/>
            <person name="Rich S.A."/>
            <person name="Livny J."/>
            <person name="Vlamakis H."/>
            <person name="Clish C."/>
            <person name="Bullock K."/>
            <person name="Deik A."/>
            <person name="Scott J."/>
            <person name="Pierce K.A."/>
            <person name="Xavier R.J."/>
            <person name="Alm E.J."/>
        </authorList>
    </citation>
    <scope>NUCLEOTIDE SEQUENCE [LARGE SCALE GENOMIC DNA]</scope>
    <source>
        <strain evidence="2 3">BIOML-A41</strain>
    </source>
</reference>
<dbReference type="EMBL" id="VWGP01000015">
    <property type="protein sequence ID" value="KAA4532191.1"/>
    <property type="molecule type" value="Genomic_DNA"/>
</dbReference>
<sequence>MVRKANFFVTYNVISFGDKEEYTGPNDLNACVCRFCGKKYPEVRFKKKNAHAIPDALGNKLVFCNDECQSCNAALSPIDKELAEYLKFRRSENKIVNKKNKIIKVWGHNFFYDGSIGELKISRLAILEETESKYYVKLEGAEPITHLGIYKALAKIAIDLMPRNLVDEFRTTIDWIKGGFVPKVLPNVFYAYRDSYVCQPLAKVFVRQGMVLSPGLPKCIVALTLVDLTFFFIVPLGKSDPVYGGDYLKRYMDYLIQSLQLTETRLNIEHIDMADRIGKFAHVKDWIDKGECEIVDQSEFDNTQEKSPNKVDFPSFEPSLVNIFNTQITIGYLAPNAKLSGGLRIEDSTVNIISQSICPDIVRSVFRCFWEIEIQTIYNRETVLKAQCEVYAGHKCISKVCSVQVGEISSFFIAYMLDAACKRIGEIVSDKFHKYDFSQLAEYLMESDGHILHPKEGAEQSVMKALR</sequence>
<proteinExistence type="predicted"/>
<keyword evidence="2" id="KW-0255">Endonuclease</keyword>
<comment type="caution">
    <text evidence="2">The sequence shown here is derived from an EMBL/GenBank/DDBJ whole genome shotgun (WGS) entry which is preliminary data.</text>
</comment>
<protein>
    <submittedName>
        <fullName evidence="2">HNH endonuclease</fullName>
    </submittedName>
</protein>
<keyword evidence="2" id="KW-0540">Nuclease</keyword>
<dbReference type="RefSeq" id="WP_130060930.1">
    <property type="nucleotide sequence ID" value="NZ_CABKQC010000007.1"/>
</dbReference>
<evidence type="ECO:0000313" key="3">
    <source>
        <dbReference type="Proteomes" id="UP000478493"/>
    </source>
</evidence>
<organism evidence="2 3">
    <name type="scientific">Bacteroides ovatus</name>
    <dbReference type="NCBI Taxonomy" id="28116"/>
    <lineage>
        <taxon>Bacteria</taxon>
        <taxon>Pseudomonadati</taxon>
        <taxon>Bacteroidota</taxon>
        <taxon>Bacteroidia</taxon>
        <taxon>Bacteroidales</taxon>
        <taxon>Bacteroidaceae</taxon>
        <taxon>Bacteroides</taxon>
    </lineage>
</organism>
<dbReference type="GO" id="GO:0004519">
    <property type="term" value="F:endonuclease activity"/>
    <property type="evidence" value="ECO:0007669"/>
    <property type="project" value="UniProtKB-KW"/>
</dbReference>
<gene>
    <name evidence="2" type="ORF">F3B85_18755</name>
</gene>
<name>A0A5M5M1S2_BACOV</name>
<feature type="domain" description="HNH endonuclease 5" evidence="1">
    <location>
        <begin position="33"/>
        <end position="80"/>
    </location>
</feature>
<dbReference type="InterPro" id="IPR029471">
    <property type="entry name" value="HNH_5"/>
</dbReference>
<dbReference type="Proteomes" id="UP000478493">
    <property type="component" value="Unassembled WGS sequence"/>
</dbReference>
<dbReference type="AlphaFoldDB" id="A0A5M5M1S2"/>